<keyword evidence="2" id="KW-0805">Transcription regulation</keyword>
<dbReference type="PANTHER" id="PTHR30427">
    <property type="entry name" value="TRANSCRIPTIONAL ACTIVATOR PROTEIN LYSR"/>
    <property type="match status" value="1"/>
</dbReference>
<evidence type="ECO:0000256" key="1">
    <source>
        <dbReference type="ARBA" id="ARBA00009437"/>
    </source>
</evidence>
<evidence type="ECO:0000256" key="4">
    <source>
        <dbReference type="ARBA" id="ARBA00023163"/>
    </source>
</evidence>
<dbReference type="SUPFAM" id="SSF46785">
    <property type="entry name" value="Winged helix' DNA-binding domain"/>
    <property type="match status" value="1"/>
</dbReference>
<evidence type="ECO:0000313" key="6">
    <source>
        <dbReference type="EMBL" id="AMG35189.1"/>
    </source>
</evidence>
<dbReference type="Pfam" id="PF00126">
    <property type="entry name" value="HTH_1"/>
    <property type="match status" value="1"/>
</dbReference>
<dbReference type="AlphaFoldDB" id="A0A0X8NVT4"/>
<proteinExistence type="inferred from homology"/>
<dbReference type="RefSeq" id="WP_061071197.1">
    <property type="nucleotide sequence ID" value="NZ_CP014060.2"/>
</dbReference>
<dbReference type="PRINTS" id="PR00039">
    <property type="entry name" value="HTHLYSR"/>
</dbReference>
<comment type="similarity">
    <text evidence="1">Belongs to the LysR transcriptional regulatory family.</text>
</comment>
<dbReference type="PANTHER" id="PTHR30427:SF1">
    <property type="entry name" value="TRANSCRIPTIONAL ACTIVATOR PROTEIN LYSR"/>
    <property type="match status" value="1"/>
</dbReference>
<dbReference type="Proteomes" id="UP000060602">
    <property type="component" value="Chromosome"/>
</dbReference>
<dbReference type="Gene3D" id="1.10.10.10">
    <property type="entry name" value="Winged helix-like DNA-binding domain superfamily/Winged helix DNA-binding domain"/>
    <property type="match status" value="1"/>
</dbReference>
<dbReference type="InterPro" id="IPR036388">
    <property type="entry name" value="WH-like_DNA-bd_sf"/>
</dbReference>
<sequence length="314" mass="35097">MRLNRLQALRAVLETGSVTEAAHRIHRTQPQISRLISALEDEVGFPLFLRQGRGLIPTQECLRFYEGTRHILAGFEEVSRIADSIRNKQDAWLRILTQPYFAYSVTPRAIADFARSHPHTRVSLEVRSRVDVGLWMSGQQFDLGVAALPIDFPGIISRTFAQVRLVIAMPEGHRLAAKSVVSAEDIQDEPFIALRPFTLLRQHIDDLMAKRRLPLRLVMETSSGQSACQLAALGMGIALADPILAANVPGIVLRDFEPRLTMPYGFLLPSAFAPSEQAREFARMLIRLVKEMAPERVELIDPDPGESDALMAFP</sequence>
<feature type="domain" description="HTH lysR-type" evidence="5">
    <location>
        <begin position="1"/>
        <end position="58"/>
    </location>
</feature>
<evidence type="ECO:0000259" key="5">
    <source>
        <dbReference type="PROSITE" id="PS50931"/>
    </source>
</evidence>
<dbReference type="GO" id="GO:0043565">
    <property type="term" value="F:sequence-specific DNA binding"/>
    <property type="evidence" value="ECO:0007669"/>
    <property type="project" value="TreeGrafter"/>
</dbReference>
<dbReference type="GO" id="GO:0003700">
    <property type="term" value="F:DNA-binding transcription factor activity"/>
    <property type="evidence" value="ECO:0007669"/>
    <property type="project" value="InterPro"/>
</dbReference>
<keyword evidence="4" id="KW-0804">Transcription</keyword>
<dbReference type="PROSITE" id="PS50931">
    <property type="entry name" value="HTH_LYSR"/>
    <property type="match status" value="1"/>
</dbReference>
<dbReference type="EMBL" id="CP014060">
    <property type="protein sequence ID" value="AMG35189.1"/>
    <property type="molecule type" value="Genomic_DNA"/>
</dbReference>
<dbReference type="InterPro" id="IPR036390">
    <property type="entry name" value="WH_DNA-bd_sf"/>
</dbReference>
<evidence type="ECO:0000256" key="2">
    <source>
        <dbReference type="ARBA" id="ARBA00023015"/>
    </source>
</evidence>
<dbReference type="Gene3D" id="3.40.190.290">
    <property type="match status" value="1"/>
</dbReference>
<organism evidence="6 7">
    <name type="scientific">Alcaligenes xylosoxydans xylosoxydans</name>
    <name type="common">Achromobacter xylosoxidans</name>
    <dbReference type="NCBI Taxonomy" id="85698"/>
    <lineage>
        <taxon>Bacteria</taxon>
        <taxon>Pseudomonadati</taxon>
        <taxon>Pseudomonadota</taxon>
        <taxon>Betaproteobacteria</taxon>
        <taxon>Burkholderiales</taxon>
        <taxon>Alcaligenaceae</taxon>
        <taxon>Achromobacter</taxon>
    </lineage>
</organism>
<evidence type="ECO:0000313" key="7">
    <source>
        <dbReference type="Proteomes" id="UP000060602"/>
    </source>
</evidence>
<name>A0A0X8NVT4_ALCXX</name>
<keyword evidence="3" id="KW-0238">DNA-binding</keyword>
<dbReference type="InterPro" id="IPR000847">
    <property type="entry name" value="LysR_HTH_N"/>
</dbReference>
<reference evidence="7" key="1">
    <citation type="submission" date="2015-12" db="EMBL/GenBank/DDBJ databases">
        <title>FDA dAtabase for Regulatory Grade micrObial Sequences (FDA-ARGOS): Supporting development and validation of Infectious Disease Dx tests.</title>
        <authorList>
            <person name="Case J."/>
            <person name="Tallon L."/>
            <person name="Sadzewicz L."/>
            <person name="Sengamalay N."/>
            <person name="Ott S."/>
            <person name="Godinez A."/>
            <person name="Nagaraj S."/>
            <person name="Nadendla S."/>
            <person name="Sichtig H."/>
        </authorList>
    </citation>
    <scope>NUCLEOTIDE SEQUENCE [LARGE SCALE GENOMIC DNA]</scope>
    <source>
        <strain evidence="7">FDAARGOS_147</strain>
    </source>
</reference>
<gene>
    <name evidence="6" type="ORF">AL504_03515</name>
</gene>
<dbReference type="GO" id="GO:0010628">
    <property type="term" value="P:positive regulation of gene expression"/>
    <property type="evidence" value="ECO:0007669"/>
    <property type="project" value="TreeGrafter"/>
</dbReference>
<dbReference type="InterPro" id="IPR005119">
    <property type="entry name" value="LysR_subst-bd"/>
</dbReference>
<dbReference type="Pfam" id="PF03466">
    <property type="entry name" value="LysR_substrate"/>
    <property type="match status" value="1"/>
</dbReference>
<protein>
    <submittedName>
        <fullName evidence="6">LysR family transcriptional regulator</fullName>
    </submittedName>
</protein>
<evidence type="ECO:0000256" key="3">
    <source>
        <dbReference type="ARBA" id="ARBA00023125"/>
    </source>
</evidence>
<dbReference type="SUPFAM" id="SSF53850">
    <property type="entry name" value="Periplasmic binding protein-like II"/>
    <property type="match status" value="1"/>
</dbReference>
<accession>A0A0X8NVT4</accession>